<evidence type="ECO:0000313" key="4">
    <source>
        <dbReference type="Proteomes" id="UP001595823"/>
    </source>
</evidence>
<keyword evidence="4" id="KW-1185">Reference proteome</keyword>
<name>A0ABV8TYQ3_9ACTN</name>
<dbReference type="Pfam" id="PF04307">
    <property type="entry name" value="YdjM"/>
    <property type="match status" value="1"/>
</dbReference>
<proteinExistence type="predicted"/>
<dbReference type="GO" id="GO:0016787">
    <property type="term" value="F:hydrolase activity"/>
    <property type="evidence" value="ECO:0007669"/>
    <property type="project" value="UniProtKB-KW"/>
</dbReference>
<dbReference type="RefSeq" id="WP_380621049.1">
    <property type="nucleotide sequence ID" value="NZ_JBHSDK010000015.1"/>
</dbReference>
<dbReference type="EMBL" id="JBHSDK010000015">
    <property type="protein sequence ID" value="MFC4335817.1"/>
    <property type="molecule type" value="Genomic_DNA"/>
</dbReference>
<gene>
    <name evidence="3" type="ORF">ACFPET_11450</name>
</gene>
<feature type="transmembrane region" description="Helical" evidence="1">
    <location>
        <begin position="105"/>
        <end position="125"/>
    </location>
</feature>
<organism evidence="3 4">
    <name type="scientific">Salininema proteolyticum</name>
    <dbReference type="NCBI Taxonomy" id="1607685"/>
    <lineage>
        <taxon>Bacteria</taxon>
        <taxon>Bacillati</taxon>
        <taxon>Actinomycetota</taxon>
        <taxon>Actinomycetes</taxon>
        <taxon>Glycomycetales</taxon>
        <taxon>Glycomycetaceae</taxon>
        <taxon>Salininema</taxon>
    </lineage>
</organism>
<dbReference type="InterPro" id="IPR007404">
    <property type="entry name" value="YdjM-like"/>
</dbReference>
<keyword evidence="1" id="KW-0812">Transmembrane</keyword>
<comment type="caution">
    <text evidence="3">The sequence shown here is derived from an EMBL/GenBank/DDBJ whole genome shotgun (WGS) entry which is preliminary data.</text>
</comment>
<evidence type="ECO:0000313" key="3">
    <source>
        <dbReference type="EMBL" id="MFC4335817.1"/>
    </source>
</evidence>
<feature type="signal peptide" evidence="2">
    <location>
        <begin position="1"/>
        <end position="22"/>
    </location>
</feature>
<keyword evidence="2" id="KW-0732">Signal</keyword>
<protein>
    <submittedName>
        <fullName evidence="3">Metal-dependent hydrolase</fullName>
    </submittedName>
</protein>
<evidence type="ECO:0000256" key="1">
    <source>
        <dbReference type="SAM" id="Phobius"/>
    </source>
</evidence>
<feature type="transmembrane region" description="Helical" evidence="1">
    <location>
        <begin position="131"/>
        <end position="149"/>
    </location>
</feature>
<keyword evidence="1" id="KW-0472">Membrane</keyword>
<feature type="transmembrane region" description="Helical" evidence="1">
    <location>
        <begin position="181"/>
        <end position="198"/>
    </location>
</feature>
<reference evidence="4" key="1">
    <citation type="journal article" date="2019" name="Int. J. Syst. Evol. Microbiol.">
        <title>The Global Catalogue of Microorganisms (GCM) 10K type strain sequencing project: providing services to taxonomists for standard genome sequencing and annotation.</title>
        <authorList>
            <consortium name="The Broad Institute Genomics Platform"/>
            <consortium name="The Broad Institute Genome Sequencing Center for Infectious Disease"/>
            <person name="Wu L."/>
            <person name="Ma J."/>
        </authorList>
    </citation>
    <scope>NUCLEOTIDE SEQUENCE [LARGE SCALE GENOMIC DNA]</scope>
    <source>
        <strain evidence="4">IBRC-M 10908</strain>
    </source>
</reference>
<sequence length="267" mass="28385">MVMGPTHAMSGAAAWLTGSAIAASFGVEQTAAELAVGTIACAGAALFPDIDCAGKVTTNKGGSTVARAFGPASMIVAEGAERVAYWFYLLTKTKKDRKRKNGHRTLTHTLMFSVLMGILTGWLAARFGKPAVIAILFVLTGLAVRGLMATTVKKKGWIVTTLASVACAYGMFHLLEPGRSYWVLGLAMGVGCVIHIFGDMITKQGSPLLFPVPFNGKVWHNLGLPRAVALRAGGKRETRYVMPALTVVVVLGWLWHLPEVQQMVTGA</sequence>
<keyword evidence="1" id="KW-1133">Transmembrane helix</keyword>
<feature type="chain" id="PRO_5045220043" evidence="2">
    <location>
        <begin position="23"/>
        <end position="267"/>
    </location>
</feature>
<keyword evidence="3" id="KW-0378">Hydrolase</keyword>
<feature type="transmembrane region" description="Helical" evidence="1">
    <location>
        <begin position="240"/>
        <end position="257"/>
    </location>
</feature>
<dbReference type="Proteomes" id="UP001595823">
    <property type="component" value="Unassembled WGS sequence"/>
</dbReference>
<accession>A0ABV8TYQ3</accession>
<feature type="transmembrane region" description="Helical" evidence="1">
    <location>
        <begin position="156"/>
        <end position="175"/>
    </location>
</feature>
<evidence type="ECO:0000256" key="2">
    <source>
        <dbReference type="SAM" id="SignalP"/>
    </source>
</evidence>